<comment type="subcellular location">
    <subcellularLocation>
        <location evidence="1 14">Cell membrane</location>
        <topology evidence="1 14">Multi-pass membrane protein</topology>
    </subcellularLocation>
</comment>
<accession>A0A060YCS5</accession>
<evidence type="ECO:0000256" key="4">
    <source>
        <dbReference type="ARBA" id="ARBA00022692"/>
    </source>
</evidence>
<keyword evidence="6 14" id="KW-1133">Transmembrane helix</keyword>
<dbReference type="GO" id="GO:0004930">
    <property type="term" value="F:G protein-coupled receptor activity"/>
    <property type="evidence" value="ECO:0007669"/>
    <property type="project" value="UniProtKB-KW"/>
</dbReference>
<evidence type="ECO:0000313" key="16">
    <source>
        <dbReference type="EMBL" id="CDQ89312.1"/>
    </source>
</evidence>
<comment type="similarity">
    <text evidence="13">Belongs to the G-protein coupled receptor 1 family.</text>
</comment>
<sequence>MLFLRSPFPSLPFPSLSSSLNSSSLSAALFSALLCPLLPSPFSSLRSSLFPSPPLNPSPPLSSPLCCSFLCSHLSSAPPLFNPLLSLLSSPLSSLCSSFLRTPLVSVPFPSLPGFATVALPKVIARWWWDDGRISFHTCLFQEQMIHYFGTLNSLIMLTMAMDRYLAICHPLRYPMLMTNQIMSGLTVFSWMSATISPAIGTIDFTRKVAFCGPNRILHAYCDALSLTKLSCSDMAAIQGSSIGLAYFVLLVPFSFIVFSYINIIVTVMRMANAQGRMKTFSTCATQGCIILIYYMPRFIVYATPYIPNLIMTPDLRIGLTIFYSLFPPVANPFIYSFRTKEIRAILGRWRQGWRNSQTEPSIPKTVA</sequence>
<keyword evidence="9" id="KW-1015">Disulfide bond</keyword>
<reference evidence="16" key="1">
    <citation type="journal article" date="2014" name="Nat. Commun.">
        <title>The rainbow trout genome provides novel insights into evolution after whole-genome duplication in vertebrates.</title>
        <authorList>
            <person name="Berthelot C."/>
            <person name="Brunet F."/>
            <person name="Chalopin D."/>
            <person name="Juanchich A."/>
            <person name="Bernard M."/>
            <person name="Noel B."/>
            <person name="Bento P."/>
            <person name="Da Silva C."/>
            <person name="Labadie K."/>
            <person name="Alberti A."/>
            <person name="Aury J.M."/>
            <person name="Louis A."/>
            <person name="Dehais P."/>
            <person name="Bardou P."/>
            <person name="Montfort J."/>
            <person name="Klopp C."/>
            <person name="Cabau C."/>
            <person name="Gaspin C."/>
            <person name="Thorgaard G.H."/>
            <person name="Boussaha M."/>
            <person name="Quillet E."/>
            <person name="Guyomard R."/>
            <person name="Galiana D."/>
            <person name="Bobe J."/>
            <person name="Volff J.N."/>
            <person name="Genet C."/>
            <person name="Wincker P."/>
            <person name="Jaillon O."/>
            <person name="Roest Crollius H."/>
            <person name="Guiguen Y."/>
        </authorList>
    </citation>
    <scope>NUCLEOTIDE SEQUENCE [LARGE SCALE GENOMIC DNA]</scope>
</reference>
<evidence type="ECO:0000256" key="3">
    <source>
        <dbReference type="ARBA" id="ARBA00022606"/>
    </source>
</evidence>
<dbReference type="InterPro" id="IPR017452">
    <property type="entry name" value="GPCR_Rhodpsn_7TM"/>
</dbReference>
<reference evidence="16" key="2">
    <citation type="submission" date="2014-03" db="EMBL/GenBank/DDBJ databases">
        <authorList>
            <person name="Genoscope - CEA"/>
        </authorList>
    </citation>
    <scope>NUCLEOTIDE SEQUENCE</scope>
</reference>
<keyword evidence="7 13" id="KW-0297">G-protein coupled receptor</keyword>
<dbReference type="InterPro" id="IPR000276">
    <property type="entry name" value="GPCR_Rhodpsn"/>
</dbReference>
<keyword evidence="2 14" id="KW-1003">Cell membrane</keyword>
<keyword evidence="11" id="KW-0325">Glycoprotein</keyword>
<feature type="domain" description="G-protein coupled receptors family 1 profile" evidence="15">
    <location>
        <begin position="127"/>
        <end position="336"/>
    </location>
</feature>
<gene>
    <name evidence="16" type="ORF">GSONMT00057916001</name>
</gene>
<name>A0A060YCS5_ONCMY</name>
<dbReference type="Gene3D" id="1.20.1070.10">
    <property type="entry name" value="Rhodopsin 7-helix transmembrane proteins"/>
    <property type="match status" value="1"/>
</dbReference>
<dbReference type="PROSITE" id="PS50262">
    <property type="entry name" value="G_PROTEIN_RECEP_F1_2"/>
    <property type="match status" value="1"/>
</dbReference>
<evidence type="ECO:0000256" key="1">
    <source>
        <dbReference type="ARBA" id="ARBA00004651"/>
    </source>
</evidence>
<evidence type="ECO:0000256" key="2">
    <source>
        <dbReference type="ARBA" id="ARBA00022475"/>
    </source>
</evidence>
<keyword evidence="10 13" id="KW-0675">Receptor</keyword>
<dbReference type="PaxDb" id="8022-A0A060YCS5"/>
<dbReference type="PANTHER" id="PTHR24242">
    <property type="entry name" value="G-PROTEIN COUPLED RECEPTOR"/>
    <property type="match status" value="1"/>
</dbReference>
<evidence type="ECO:0000256" key="7">
    <source>
        <dbReference type="ARBA" id="ARBA00023040"/>
    </source>
</evidence>
<evidence type="ECO:0000256" key="5">
    <source>
        <dbReference type="ARBA" id="ARBA00022725"/>
    </source>
</evidence>
<evidence type="ECO:0000259" key="15">
    <source>
        <dbReference type="PROSITE" id="PS50262"/>
    </source>
</evidence>
<feature type="transmembrane region" description="Helical" evidence="14">
    <location>
        <begin position="245"/>
        <end position="266"/>
    </location>
</feature>
<dbReference type="InterPro" id="IPR050939">
    <property type="entry name" value="Olfactory_GPCR1"/>
</dbReference>
<evidence type="ECO:0000313" key="17">
    <source>
        <dbReference type="Proteomes" id="UP000193380"/>
    </source>
</evidence>
<dbReference type="SUPFAM" id="SSF81321">
    <property type="entry name" value="Family A G protein-coupled receptor-like"/>
    <property type="match status" value="1"/>
</dbReference>
<dbReference type="PANTHER" id="PTHR24242:SF227">
    <property type="entry name" value="OLFACTORY RECEPTOR"/>
    <property type="match status" value="1"/>
</dbReference>
<evidence type="ECO:0000256" key="12">
    <source>
        <dbReference type="ARBA" id="ARBA00023224"/>
    </source>
</evidence>
<dbReference type="GO" id="GO:0004984">
    <property type="term" value="F:olfactory receptor activity"/>
    <property type="evidence" value="ECO:0007669"/>
    <property type="project" value="InterPro"/>
</dbReference>
<organism evidence="16 17">
    <name type="scientific">Oncorhynchus mykiss</name>
    <name type="common">Rainbow trout</name>
    <name type="synonym">Salmo gairdneri</name>
    <dbReference type="NCBI Taxonomy" id="8022"/>
    <lineage>
        <taxon>Eukaryota</taxon>
        <taxon>Metazoa</taxon>
        <taxon>Chordata</taxon>
        <taxon>Craniata</taxon>
        <taxon>Vertebrata</taxon>
        <taxon>Euteleostomi</taxon>
        <taxon>Actinopterygii</taxon>
        <taxon>Neopterygii</taxon>
        <taxon>Teleostei</taxon>
        <taxon>Protacanthopterygii</taxon>
        <taxon>Salmoniformes</taxon>
        <taxon>Salmonidae</taxon>
        <taxon>Salmoninae</taxon>
        <taxon>Oncorhynchus</taxon>
    </lineage>
</organism>
<keyword evidence="8 14" id="KW-0472">Membrane</keyword>
<dbReference type="PRINTS" id="PR00237">
    <property type="entry name" value="GPCRRHODOPSN"/>
</dbReference>
<evidence type="ECO:0000256" key="13">
    <source>
        <dbReference type="RuleBase" id="RU000688"/>
    </source>
</evidence>
<protein>
    <recommendedName>
        <fullName evidence="14">Olfactory receptor</fullName>
    </recommendedName>
</protein>
<keyword evidence="5 14" id="KW-0552">Olfaction</keyword>
<evidence type="ECO:0000256" key="6">
    <source>
        <dbReference type="ARBA" id="ARBA00022989"/>
    </source>
</evidence>
<comment type="caution">
    <text evidence="14">Lacks conserved residue(s) required for the propagation of feature annotation.</text>
</comment>
<keyword evidence="12 13" id="KW-0807">Transducer</keyword>
<evidence type="ECO:0000256" key="9">
    <source>
        <dbReference type="ARBA" id="ARBA00023157"/>
    </source>
</evidence>
<dbReference type="EMBL" id="FR909390">
    <property type="protein sequence ID" value="CDQ89312.1"/>
    <property type="molecule type" value="Genomic_DNA"/>
</dbReference>
<dbReference type="Proteomes" id="UP000193380">
    <property type="component" value="Unassembled WGS sequence"/>
</dbReference>
<evidence type="ECO:0000256" key="11">
    <source>
        <dbReference type="ARBA" id="ARBA00023180"/>
    </source>
</evidence>
<keyword evidence="3 14" id="KW-0716">Sensory transduction</keyword>
<evidence type="ECO:0000256" key="14">
    <source>
        <dbReference type="RuleBase" id="RU363047"/>
    </source>
</evidence>
<evidence type="ECO:0000256" key="10">
    <source>
        <dbReference type="ARBA" id="ARBA00023170"/>
    </source>
</evidence>
<evidence type="ECO:0000256" key="8">
    <source>
        <dbReference type="ARBA" id="ARBA00023136"/>
    </source>
</evidence>
<keyword evidence="4 13" id="KW-0812">Transmembrane</keyword>
<dbReference type="PRINTS" id="PR00245">
    <property type="entry name" value="OLFACTORYR"/>
</dbReference>
<dbReference type="STRING" id="8022.A0A060YCS5"/>
<dbReference type="InterPro" id="IPR000725">
    <property type="entry name" value="Olfact_rcpt"/>
</dbReference>
<feature type="non-terminal residue" evidence="16">
    <location>
        <position position="368"/>
    </location>
</feature>
<proteinExistence type="inferred from homology"/>
<dbReference type="PROSITE" id="PS00237">
    <property type="entry name" value="G_PROTEIN_RECEP_F1_1"/>
    <property type="match status" value="1"/>
</dbReference>
<dbReference type="Pfam" id="PF13853">
    <property type="entry name" value="7tm_4"/>
    <property type="match status" value="1"/>
</dbReference>
<feature type="transmembrane region" description="Helical" evidence="14">
    <location>
        <begin position="278"/>
        <end position="296"/>
    </location>
</feature>
<feature type="transmembrane region" description="Helical" evidence="14">
    <location>
        <begin position="316"/>
        <end position="336"/>
    </location>
</feature>
<dbReference type="GO" id="GO:0005886">
    <property type="term" value="C:plasma membrane"/>
    <property type="evidence" value="ECO:0007669"/>
    <property type="project" value="UniProtKB-SubCell"/>
</dbReference>
<dbReference type="AlphaFoldDB" id="A0A060YCS5"/>